<dbReference type="PANTHER" id="PTHR25466">
    <property type="entry name" value="T-LYMPHOCYTE ACTIVATION ANTIGEN"/>
    <property type="match status" value="1"/>
</dbReference>
<keyword evidence="13" id="KW-1185">Reference proteome</keyword>
<dbReference type="GeneTree" id="ENSGT00990000206207"/>
<evidence type="ECO:0000256" key="4">
    <source>
        <dbReference type="ARBA" id="ARBA00022729"/>
    </source>
</evidence>
<evidence type="ECO:0000313" key="13">
    <source>
        <dbReference type="Proteomes" id="UP000264820"/>
    </source>
</evidence>
<evidence type="ECO:0000256" key="8">
    <source>
        <dbReference type="ARBA" id="ARBA00023170"/>
    </source>
</evidence>
<dbReference type="GO" id="GO:0042130">
    <property type="term" value="P:negative regulation of T cell proliferation"/>
    <property type="evidence" value="ECO:0007669"/>
    <property type="project" value="TreeGrafter"/>
</dbReference>
<keyword evidence="4" id="KW-0732">Signal</keyword>
<keyword evidence="7" id="KW-1015">Disulfide bond</keyword>
<dbReference type="InterPro" id="IPR051713">
    <property type="entry name" value="T-cell_Activation_Regulation"/>
</dbReference>
<protein>
    <recommendedName>
        <fullName evidence="14">Immunoglobulin V-set domain-containing protein</fullName>
    </recommendedName>
</protein>
<evidence type="ECO:0000313" key="12">
    <source>
        <dbReference type="Ensembl" id="ENSHCOP00000012245.1"/>
    </source>
</evidence>
<keyword evidence="10" id="KW-0393">Immunoglobulin domain</keyword>
<dbReference type="GO" id="GO:0009897">
    <property type="term" value="C:external side of plasma membrane"/>
    <property type="evidence" value="ECO:0007669"/>
    <property type="project" value="TreeGrafter"/>
</dbReference>
<accession>A0A3Q3DHE4</accession>
<dbReference type="InterPro" id="IPR013783">
    <property type="entry name" value="Ig-like_fold"/>
</dbReference>
<evidence type="ECO:0000256" key="9">
    <source>
        <dbReference type="ARBA" id="ARBA00023180"/>
    </source>
</evidence>
<evidence type="ECO:0000256" key="1">
    <source>
        <dbReference type="ARBA" id="ARBA00004251"/>
    </source>
</evidence>
<dbReference type="PANTHER" id="PTHR25466:SF14">
    <property type="entry name" value="BUTYROPHILIN SUBFAMILY 2 MEMBER A2-LIKE-RELATED"/>
    <property type="match status" value="1"/>
</dbReference>
<keyword evidence="2" id="KW-1003">Cell membrane</keyword>
<proteinExistence type="predicted"/>
<evidence type="ECO:0000256" key="7">
    <source>
        <dbReference type="ARBA" id="ARBA00023157"/>
    </source>
</evidence>
<evidence type="ECO:0000256" key="11">
    <source>
        <dbReference type="SAM" id="MobiDB-lite"/>
    </source>
</evidence>
<dbReference type="GO" id="GO:0007166">
    <property type="term" value="P:cell surface receptor signaling pathway"/>
    <property type="evidence" value="ECO:0007669"/>
    <property type="project" value="TreeGrafter"/>
</dbReference>
<dbReference type="GO" id="GO:0042102">
    <property type="term" value="P:positive regulation of T cell proliferation"/>
    <property type="evidence" value="ECO:0007669"/>
    <property type="project" value="TreeGrafter"/>
</dbReference>
<dbReference type="Gene3D" id="2.60.40.10">
    <property type="entry name" value="Immunoglobulins"/>
    <property type="match status" value="1"/>
</dbReference>
<organism evidence="12 13">
    <name type="scientific">Hippocampus comes</name>
    <name type="common">Tiger tail seahorse</name>
    <dbReference type="NCBI Taxonomy" id="109280"/>
    <lineage>
        <taxon>Eukaryota</taxon>
        <taxon>Metazoa</taxon>
        <taxon>Chordata</taxon>
        <taxon>Craniata</taxon>
        <taxon>Vertebrata</taxon>
        <taxon>Euteleostomi</taxon>
        <taxon>Actinopterygii</taxon>
        <taxon>Neopterygii</taxon>
        <taxon>Teleostei</taxon>
        <taxon>Neoteleostei</taxon>
        <taxon>Acanthomorphata</taxon>
        <taxon>Syngnathiaria</taxon>
        <taxon>Syngnathiformes</taxon>
        <taxon>Syngnathoidei</taxon>
        <taxon>Syngnathidae</taxon>
        <taxon>Hippocampus</taxon>
    </lineage>
</organism>
<evidence type="ECO:0000256" key="6">
    <source>
        <dbReference type="ARBA" id="ARBA00023136"/>
    </source>
</evidence>
<dbReference type="Ensembl" id="ENSHCOT00000019212.1">
    <property type="protein sequence ID" value="ENSHCOP00000012245.1"/>
    <property type="gene ID" value="ENSHCOG00000015243.1"/>
</dbReference>
<evidence type="ECO:0008006" key="14">
    <source>
        <dbReference type="Google" id="ProtNLM"/>
    </source>
</evidence>
<dbReference type="SUPFAM" id="SSF48726">
    <property type="entry name" value="Immunoglobulin"/>
    <property type="match status" value="1"/>
</dbReference>
<feature type="region of interest" description="Disordered" evidence="11">
    <location>
        <begin position="124"/>
        <end position="150"/>
    </location>
</feature>
<keyword evidence="6" id="KW-0472">Membrane</keyword>
<comment type="subcellular location">
    <subcellularLocation>
        <location evidence="1">Cell membrane</location>
        <topology evidence="1">Single-pass type I membrane protein</topology>
    </subcellularLocation>
</comment>
<dbReference type="AlphaFoldDB" id="A0A3Q3DHE4"/>
<sequence>MRGRSCFLSSLRKYILCWAFFRIELVLTSHFMSWETVIPRNLKVWTVDTGQLDSVRASCGEGCFLKCTIISTTDRLKKQDKRFRGRTSLFKENIGKGNASLLLKDVVVGDEGRYMCLTKPARCGRSTATTSSPASEPATNSTSLSIGGRT</sequence>
<keyword evidence="9" id="KW-0325">Glycoprotein</keyword>
<evidence type="ECO:0000256" key="2">
    <source>
        <dbReference type="ARBA" id="ARBA00022475"/>
    </source>
</evidence>
<evidence type="ECO:0000256" key="3">
    <source>
        <dbReference type="ARBA" id="ARBA00022692"/>
    </source>
</evidence>
<dbReference type="InterPro" id="IPR036179">
    <property type="entry name" value="Ig-like_dom_sf"/>
</dbReference>
<dbReference type="GO" id="GO:0006955">
    <property type="term" value="P:immune response"/>
    <property type="evidence" value="ECO:0007669"/>
    <property type="project" value="TreeGrafter"/>
</dbReference>
<keyword evidence="3" id="KW-0812">Transmembrane</keyword>
<dbReference type="Proteomes" id="UP000264820">
    <property type="component" value="Unplaced"/>
</dbReference>
<reference evidence="12" key="2">
    <citation type="submission" date="2025-09" db="UniProtKB">
        <authorList>
            <consortium name="Ensembl"/>
        </authorList>
    </citation>
    <scope>IDENTIFICATION</scope>
</reference>
<keyword evidence="5" id="KW-1133">Transmembrane helix</keyword>
<feature type="compositionally biased region" description="Low complexity" evidence="11">
    <location>
        <begin position="126"/>
        <end position="143"/>
    </location>
</feature>
<dbReference type="GO" id="GO:0031295">
    <property type="term" value="P:T cell costimulation"/>
    <property type="evidence" value="ECO:0007669"/>
    <property type="project" value="TreeGrafter"/>
</dbReference>
<dbReference type="GO" id="GO:0071222">
    <property type="term" value="P:cellular response to lipopolysaccharide"/>
    <property type="evidence" value="ECO:0007669"/>
    <property type="project" value="TreeGrafter"/>
</dbReference>
<evidence type="ECO:0000256" key="5">
    <source>
        <dbReference type="ARBA" id="ARBA00022989"/>
    </source>
</evidence>
<name>A0A3Q3DHE4_HIPCM</name>
<reference evidence="12" key="1">
    <citation type="submission" date="2025-08" db="UniProtKB">
        <authorList>
            <consortium name="Ensembl"/>
        </authorList>
    </citation>
    <scope>IDENTIFICATION</scope>
</reference>
<keyword evidence="8" id="KW-0675">Receptor</keyword>
<evidence type="ECO:0000256" key="10">
    <source>
        <dbReference type="ARBA" id="ARBA00023319"/>
    </source>
</evidence>